<proteinExistence type="predicted"/>
<name>A0ACB7IQH3_PLECO</name>
<accession>A0ACB7IQH3</accession>
<protein>
    <submittedName>
        <fullName evidence="1">Uncharacterized protein</fullName>
    </submittedName>
</protein>
<sequence length="225" mass="24827">MAAWSDVCSPQDTAAIYNLSQNTASIMSNSNAFNDNDEPPMSTHSTLHPSSSLEPGRLYALLTYRGDLASWNWAFFVPDPAQSPIGSGGTVFHVKSDVNNANRWVFETASKDIVGSPLTVAIVRLGDLESLGAYHEVVGMDGLLSMFKTVEIPKVDDGRVIDRHGAEFSSRTWFLDAICILHDCGVITCNDVWLLERELRRCAFTAMDGYLQSKGWTVYHAERCS</sequence>
<gene>
    <name evidence="1" type="ORF">CCMSSC00406_0007184</name>
</gene>
<organism evidence="1 2">
    <name type="scientific">Pleurotus cornucopiae</name>
    <name type="common">Cornucopia mushroom</name>
    <dbReference type="NCBI Taxonomy" id="5321"/>
    <lineage>
        <taxon>Eukaryota</taxon>
        <taxon>Fungi</taxon>
        <taxon>Dikarya</taxon>
        <taxon>Basidiomycota</taxon>
        <taxon>Agaricomycotina</taxon>
        <taxon>Agaricomycetes</taxon>
        <taxon>Agaricomycetidae</taxon>
        <taxon>Agaricales</taxon>
        <taxon>Pleurotineae</taxon>
        <taxon>Pleurotaceae</taxon>
        <taxon>Pleurotus</taxon>
    </lineage>
</organism>
<dbReference type="EMBL" id="WQMT02000008">
    <property type="protein sequence ID" value="KAG9220121.1"/>
    <property type="molecule type" value="Genomic_DNA"/>
</dbReference>
<dbReference type="Proteomes" id="UP000824881">
    <property type="component" value="Unassembled WGS sequence"/>
</dbReference>
<evidence type="ECO:0000313" key="2">
    <source>
        <dbReference type="Proteomes" id="UP000824881"/>
    </source>
</evidence>
<evidence type="ECO:0000313" key="1">
    <source>
        <dbReference type="EMBL" id="KAG9220121.1"/>
    </source>
</evidence>
<reference evidence="1 2" key="1">
    <citation type="journal article" date="2021" name="Appl. Environ. Microbiol.">
        <title>Genetic linkage and physical mapping for an oyster mushroom Pleurotus cornucopiae and QTL analysis for the trait cap color.</title>
        <authorList>
            <person name="Zhang Y."/>
            <person name="Gao W."/>
            <person name="Sonnenberg A."/>
            <person name="Chen Q."/>
            <person name="Zhang J."/>
            <person name="Huang C."/>
        </authorList>
    </citation>
    <scope>NUCLEOTIDE SEQUENCE [LARGE SCALE GENOMIC DNA]</scope>
    <source>
        <strain evidence="1">CCMSSC00406</strain>
    </source>
</reference>
<comment type="caution">
    <text evidence="1">The sequence shown here is derived from an EMBL/GenBank/DDBJ whole genome shotgun (WGS) entry which is preliminary data.</text>
</comment>
<keyword evidence="2" id="KW-1185">Reference proteome</keyword>